<comment type="caution">
    <text evidence="3">The sequence shown here is derived from an EMBL/GenBank/DDBJ whole genome shotgun (WGS) entry which is preliminary data.</text>
</comment>
<protein>
    <submittedName>
        <fullName evidence="3">Uncharacterized protein</fullName>
    </submittedName>
</protein>
<evidence type="ECO:0000256" key="1">
    <source>
        <dbReference type="SAM" id="Phobius"/>
    </source>
</evidence>
<keyword evidence="1" id="KW-0472">Membrane</keyword>
<dbReference type="EMBL" id="JAVIJP010000081">
    <property type="protein sequence ID" value="KAL3618390.1"/>
    <property type="molecule type" value="Genomic_DNA"/>
</dbReference>
<feature type="chain" id="PRO_5044784008" evidence="2">
    <location>
        <begin position="22"/>
        <end position="51"/>
    </location>
</feature>
<gene>
    <name evidence="3" type="ORF">CASFOL_038711</name>
</gene>
<evidence type="ECO:0000313" key="3">
    <source>
        <dbReference type="EMBL" id="KAL3618390.1"/>
    </source>
</evidence>
<feature type="signal peptide" evidence="2">
    <location>
        <begin position="1"/>
        <end position="21"/>
    </location>
</feature>
<proteinExistence type="predicted"/>
<evidence type="ECO:0000313" key="4">
    <source>
        <dbReference type="Proteomes" id="UP001632038"/>
    </source>
</evidence>
<accession>A0ABD3BLR2</accession>
<sequence>MKSMLRVVILLFLVLLCRVRMELRQEYARNKFLQDLMYVLWIFVINFASNK</sequence>
<keyword evidence="1" id="KW-1133">Transmembrane helix</keyword>
<keyword evidence="1" id="KW-0812">Transmembrane</keyword>
<keyword evidence="2" id="KW-0732">Signal</keyword>
<evidence type="ECO:0000256" key="2">
    <source>
        <dbReference type="SAM" id="SignalP"/>
    </source>
</evidence>
<reference evidence="4" key="1">
    <citation type="journal article" date="2024" name="IScience">
        <title>Strigolactones Initiate the Formation of Haustorium-like Structures in Castilleja.</title>
        <authorList>
            <person name="Buerger M."/>
            <person name="Peterson D."/>
            <person name="Chory J."/>
        </authorList>
    </citation>
    <scope>NUCLEOTIDE SEQUENCE [LARGE SCALE GENOMIC DNA]</scope>
</reference>
<dbReference type="AlphaFoldDB" id="A0ABD3BLR2"/>
<name>A0ABD3BLR2_9LAMI</name>
<dbReference type="Proteomes" id="UP001632038">
    <property type="component" value="Unassembled WGS sequence"/>
</dbReference>
<keyword evidence="4" id="KW-1185">Reference proteome</keyword>
<feature type="transmembrane region" description="Helical" evidence="1">
    <location>
        <begin position="31"/>
        <end position="49"/>
    </location>
</feature>
<organism evidence="3 4">
    <name type="scientific">Castilleja foliolosa</name>
    <dbReference type="NCBI Taxonomy" id="1961234"/>
    <lineage>
        <taxon>Eukaryota</taxon>
        <taxon>Viridiplantae</taxon>
        <taxon>Streptophyta</taxon>
        <taxon>Embryophyta</taxon>
        <taxon>Tracheophyta</taxon>
        <taxon>Spermatophyta</taxon>
        <taxon>Magnoliopsida</taxon>
        <taxon>eudicotyledons</taxon>
        <taxon>Gunneridae</taxon>
        <taxon>Pentapetalae</taxon>
        <taxon>asterids</taxon>
        <taxon>lamiids</taxon>
        <taxon>Lamiales</taxon>
        <taxon>Orobanchaceae</taxon>
        <taxon>Pedicularideae</taxon>
        <taxon>Castillejinae</taxon>
        <taxon>Castilleja</taxon>
    </lineage>
</organism>